<evidence type="ECO:0000313" key="3">
    <source>
        <dbReference type="EMBL" id="GMN18856.1"/>
    </source>
</evidence>
<protein>
    <submittedName>
        <fullName evidence="2">Uncharacterized protein</fullName>
    </submittedName>
</protein>
<evidence type="ECO:0000313" key="2">
    <source>
        <dbReference type="EMBL" id="GMN18847.1"/>
    </source>
</evidence>
<organism evidence="2 4">
    <name type="scientific">Ficus carica</name>
    <name type="common">Common fig</name>
    <dbReference type="NCBI Taxonomy" id="3494"/>
    <lineage>
        <taxon>Eukaryota</taxon>
        <taxon>Viridiplantae</taxon>
        <taxon>Streptophyta</taxon>
        <taxon>Embryophyta</taxon>
        <taxon>Tracheophyta</taxon>
        <taxon>Spermatophyta</taxon>
        <taxon>Magnoliopsida</taxon>
        <taxon>eudicotyledons</taxon>
        <taxon>Gunneridae</taxon>
        <taxon>Pentapetalae</taxon>
        <taxon>rosids</taxon>
        <taxon>fabids</taxon>
        <taxon>Rosales</taxon>
        <taxon>Moraceae</taxon>
        <taxon>Ficeae</taxon>
        <taxon>Ficus</taxon>
    </lineage>
</organism>
<accession>A0AA87YNS3</accession>
<sequence>MLLHIPQDIPSPKLQVLVILRNGLPPQIRQYVTVPMLGMTVRDMIANILEAEMVGHAMQADDVGGPIFPEDPIPAVLVQEIPAQEAGVEAEADDQDAANDIDAPEDQPEDPLIIDISSDDEDDDMEQAPEPGDWVEDVNDLDGDPEEILFDDDDWDMDSDASSVVTIEIIV</sequence>
<dbReference type="Proteomes" id="UP001187192">
    <property type="component" value="Unassembled WGS sequence"/>
</dbReference>
<evidence type="ECO:0000313" key="4">
    <source>
        <dbReference type="Proteomes" id="UP001187192"/>
    </source>
</evidence>
<name>A0AA87YNS3_FICCA</name>
<feature type="compositionally biased region" description="Acidic residues" evidence="1">
    <location>
        <begin position="117"/>
        <end position="144"/>
    </location>
</feature>
<dbReference type="EMBL" id="BTGU01004997">
    <property type="protein sequence ID" value="GMN18856.1"/>
    <property type="molecule type" value="Genomic_DNA"/>
</dbReference>
<reference evidence="2" key="1">
    <citation type="submission" date="2023-07" db="EMBL/GenBank/DDBJ databases">
        <title>draft genome sequence of fig (Ficus carica).</title>
        <authorList>
            <person name="Takahashi T."/>
            <person name="Nishimura K."/>
        </authorList>
    </citation>
    <scope>NUCLEOTIDE SEQUENCE</scope>
</reference>
<feature type="region of interest" description="Disordered" evidence="1">
    <location>
        <begin position="83"/>
        <end position="144"/>
    </location>
</feature>
<gene>
    <name evidence="2" type="ORF">TIFTF001_046855</name>
    <name evidence="3" type="ORF">TIFTF001_046858</name>
</gene>
<comment type="caution">
    <text evidence="2">The sequence shown here is derived from an EMBL/GenBank/DDBJ whole genome shotgun (WGS) entry which is preliminary data.</text>
</comment>
<keyword evidence="4" id="KW-1185">Reference proteome</keyword>
<proteinExistence type="predicted"/>
<dbReference type="EMBL" id="BTGU01004996">
    <property type="protein sequence ID" value="GMN18847.1"/>
    <property type="molecule type" value="Genomic_DNA"/>
</dbReference>
<evidence type="ECO:0000256" key="1">
    <source>
        <dbReference type="SAM" id="MobiDB-lite"/>
    </source>
</evidence>
<feature type="compositionally biased region" description="Acidic residues" evidence="1">
    <location>
        <begin position="88"/>
        <end position="109"/>
    </location>
</feature>
<dbReference type="AlphaFoldDB" id="A0AA87YNS3"/>